<accession>A0A6G0YE71</accession>
<keyword evidence="2" id="KW-0548">Nucleotidyltransferase</keyword>
<sequence>MYLIPKCRTEFGKRNSINVGIKMAMELNIDVCLLKFLTMYSSRILIITKLTMIDFKYTRYNLRTLVSTTSLAYGDNNLYILDIIT</sequence>
<name>A0A6G0YE71_APHCR</name>
<dbReference type="AlphaFoldDB" id="A0A6G0YE71"/>
<protein>
    <submittedName>
        <fullName evidence="2">Putative RNA-directed DNA polymerase</fullName>
    </submittedName>
</protein>
<dbReference type="EMBL" id="VUJU01004469">
    <property type="protein sequence ID" value="KAF0754247.1"/>
    <property type="molecule type" value="Genomic_DNA"/>
</dbReference>
<dbReference type="GO" id="GO:0003964">
    <property type="term" value="F:RNA-directed DNA polymerase activity"/>
    <property type="evidence" value="ECO:0007669"/>
    <property type="project" value="UniProtKB-KW"/>
</dbReference>
<dbReference type="Proteomes" id="UP000478052">
    <property type="component" value="Unassembled WGS sequence"/>
</dbReference>
<dbReference type="EMBL" id="VUJU01004459">
    <property type="protein sequence ID" value="KAF0754277.1"/>
    <property type="molecule type" value="Genomic_DNA"/>
</dbReference>
<comment type="caution">
    <text evidence="2">The sequence shown here is derived from an EMBL/GenBank/DDBJ whole genome shotgun (WGS) entry which is preliminary data.</text>
</comment>
<proteinExistence type="predicted"/>
<evidence type="ECO:0000313" key="2">
    <source>
        <dbReference type="EMBL" id="KAF0754277.1"/>
    </source>
</evidence>
<evidence type="ECO:0000313" key="1">
    <source>
        <dbReference type="EMBL" id="KAF0754247.1"/>
    </source>
</evidence>
<gene>
    <name evidence="2" type="ORF">FWK35_00025537</name>
    <name evidence="1" type="ORF">FWK35_00025843</name>
</gene>
<keyword evidence="2" id="KW-0808">Transferase</keyword>
<keyword evidence="2" id="KW-0695">RNA-directed DNA polymerase</keyword>
<evidence type="ECO:0000313" key="3">
    <source>
        <dbReference type="Proteomes" id="UP000478052"/>
    </source>
</evidence>
<keyword evidence="3" id="KW-1185">Reference proteome</keyword>
<organism evidence="2 3">
    <name type="scientific">Aphis craccivora</name>
    <name type="common">Cowpea aphid</name>
    <dbReference type="NCBI Taxonomy" id="307492"/>
    <lineage>
        <taxon>Eukaryota</taxon>
        <taxon>Metazoa</taxon>
        <taxon>Ecdysozoa</taxon>
        <taxon>Arthropoda</taxon>
        <taxon>Hexapoda</taxon>
        <taxon>Insecta</taxon>
        <taxon>Pterygota</taxon>
        <taxon>Neoptera</taxon>
        <taxon>Paraneoptera</taxon>
        <taxon>Hemiptera</taxon>
        <taxon>Sternorrhyncha</taxon>
        <taxon>Aphidomorpha</taxon>
        <taxon>Aphidoidea</taxon>
        <taxon>Aphididae</taxon>
        <taxon>Aphidini</taxon>
        <taxon>Aphis</taxon>
        <taxon>Aphis</taxon>
    </lineage>
</organism>
<reference evidence="2 3" key="1">
    <citation type="submission" date="2019-08" db="EMBL/GenBank/DDBJ databases">
        <title>Whole genome of Aphis craccivora.</title>
        <authorList>
            <person name="Voronova N.V."/>
            <person name="Shulinski R.S."/>
            <person name="Bandarenka Y.V."/>
            <person name="Zhorov D.G."/>
            <person name="Warner D."/>
        </authorList>
    </citation>
    <scope>NUCLEOTIDE SEQUENCE [LARGE SCALE GENOMIC DNA]</scope>
    <source>
        <strain evidence="2">180601</strain>
        <tissue evidence="2">Whole Body</tissue>
    </source>
</reference>